<accession>A0A0F9CXN5</accession>
<protein>
    <submittedName>
        <fullName evidence="1">Uncharacterized protein</fullName>
    </submittedName>
</protein>
<name>A0A0F9CXN5_9ZZZZ</name>
<comment type="caution">
    <text evidence="1">The sequence shown here is derived from an EMBL/GenBank/DDBJ whole genome shotgun (WGS) entry which is preliminary data.</text>
</comment>
<dbReference type="AlphaFoldDB" id="A0A0F9CXN5"/>
<sequence>MTKHTFMTIDEDWIIESGIRNDGSNRTYHYLLHKHKRERSWITVPNPTDDERICTGCNTRVPPHLSGFLILCRWEV</sequence>
<reference evidence="1" key="1">
    <citation type="journal article" date="2015" name="Nature">
        <title>Complex archaea that bridge the gap between prokaryotes and eukaryotes.</title>
        <authorList>
            <person name="Spang A."/>
            <person name="Saw J.H."/>
            <person name="Jorgensen S.L."/>
            <person name="Zaremba-Niedzwiedzka K."/>
            <person name="Martijn J."/>
            <person name="Lind A.E."/>
            <person name="van Eijk R."/>
            <person name="Schleper C."/>
            <person name="Guy L."/>
            <person name="Ettema T.J."/>
        </authorList>
    </citation>
    <scope>NUCLEOTIDE SEQUENCE</scope>
</reference>
<evidence type="ECO:0000313" key="1">
    <source>
        <dbReference type="EMBL" id="KKL10401.1"/>
    </source>
</evidence>
<proteinExistence type="predicted"/>
<gene>
    <name evidence="1" type="ORF">LCGC14_2556160</name>
</gene>
<organism evidence="1">
    <name type="scientific">marine sediment metagenome</name>
    <dbReference type="NCBI Taxonomy" id="412755"/>
    <lineage>
        <taxon>unclassified sequences</taxon>
        <taxon>metagenomes</taxon>
        <taxon>ecological metagenomes</taxon>
    </lineage>
</organism>
<dbReference type="EMBL" id="LAZR01042075">
    <property type="protein sequence ID" value="KKL10401.1"/>
    <property type="molecule type" value="Genomic_DNA"/>
</dbReference>